<dbReference type="GO" id="GO:0004930">
    <property type="term" value="F:G protein-coupled receptor activity"/>
    <property type="evidence" value="ECO:0007669"/>
    <property type="project" value="UniProtKB-KW"/>
</dbReference>
<evidence type="ECO:0000256" key="10">
    <source>
        <dbReference type="ARBA" id="ARBA00023224"/>
    </source>
</evidence>
<evidence type="ECO:0000256" key="2">
    <source>
        <dbReference type="ARBA" id="ARBA00007242"/>
    </source>
</evidence>
<dbReference type="Gene3D" id="3.40.50.2300">
    <property type="match status" value="3"/>
</dbReference>
<dbReference type="CDD" id="cd06362">
    <property type="entry name" value="PBP1_mGluR"/>
    <property type="match status" value="1"/>
</dbReference>
<dbReference type="FunFam" id="3.40.50.2300:FF:000145">
    <property type="entry name" value="Glutamate receptor, metabotropic"/>
    <property type="match status" value="1"/>
</dbReference>
<feature type="transmembrane region" description="Helical" evidence="13">
    <location>
        <begin position="1990"/>
        <end position="2013"/>
    </location>
</feature>
<feature type="transmembrane region" description="Helical" evidence="13">
    <location>
        <begin position="1964"/>
        <end position="1984"/>
    </location>
</feature>
<keyword evidence="8 16" id="KW-0675">Receptor</keyword>
<keyword evidence="5 13" id="KW-1133">Transmembrane helix</keyword>
<dbReference type="InterPro" id="IPR050726">
    <property type="entry name" value="mGluR"/>
</dbReference>
<evidence type="ECO:0000256" key="13">
    <source>
        <dbReference type="SAM" id="Phobius"/>
    </source>
</evidence>
<sequence length="2171" mass="245582">MWRNFGWTAILAMWTIFLILNNGLTGEQVLNNSQNNNEDSPYKVHYEETYHVFDKNVDDDSRLRYARENFKSNDRSPMHVKAISLEFKNTENRDSRLSGYEKHIAMSNAMTTTNLRPSPSTFRESESISRRRKRKKRIINVFLNDKKVEMIRHDTQALDKKDGQWKKHETDQIFSEENRMTAFFPDKFTKSPRSEKDSSIQKFKNFDISQLDTTKSIDSRYTNEKHKHNRDERGSCQSLEQTKNNTNKVIYIKANGESQRVEPTFSNYLRSKEDRSRRSETVITTTDNAITENSLYDRSIPVTRTTLIFSSEISNANGKVGDEENTVSPYYSSEDEYSKSHKADKFLATKMYKRNEYSKIGFKVSTDTHGNKKENGNIDLFTFRVLNSLDNYFTKKRISFTRRPFLYKKRNLLKASDISDLQYQYHYSKSNNNVRISRKVANLSKMHIRKKIEGEKITAAANYATHNMHKLERNLLPTNLYTEKNDKSNLGYQVPARISVTQKRNPMHVRHVESDANCERPRTTKFEAEVRDAFRINLRNVSDPPRIAKFSSLPGKAHKRPKYSRKFHAINIGAQPPHIAKTTDGRSEFDEDPRRTSTESESIFFGAVNVSDNSTGMQKINGHVQSSSELTDESGLENVRVTTRRGQNHHDTHEESGFYSRSGGVHNSKNRRYKRHEDRSTPGISTSTEFDSETWKTPDTARATVTSNSLIEFTMNPSISTIQTNDEYQTSTDTKKVLTSMETLPYTSKYKEFQKEWRSISLTTDHDERYTNTPAIMGSDASDSLKISLIDTPKTLNVSLVDTQFQIKALDRSSVITKVGSSIIPKEIPSSTESNASDATNKNLFDVSSTELINSQEEHGNESVWTIDPLRQRNSDPSQGVSENITTENIVDSSAGDVHSDQWPVKHSAVVEGDLVLGGLMMVHEREDTITCGRVMPQGGVQALEAMLYTLDALNNREIVPGVKIGAHILDDCDKDTYGLEMAVDFIKVCFPIHKVFAKIFFELTCLLEATCRTICNSKETVVVYVIIILYQSHRLHGCDPALNELISACPKRIDHRDIRLPARISEATSVSSGYTFRNNELQPTSVRRSDDCSANLEVQEQRNFQRRSHVEVFNYTKSGVVIDARPHARARTSAISRPCNAARRFVTEQFKLAVCTIPPAGSKLGRPIKISDSRVVTELIALDNNCFDKVHFHNELPHPIRHRRHQSRSMEPNGLIHHLIWPVKKEAVVEGDLVLGGLMMVHEREDTVTCGPVMPQGGVQALEAMLYTLDILNQREIVPGVKIGAHILDDCDKDTYGLEMAVDFIKGSISNIDGAEYHCNKTAVRKVISGVVGAASSVTSIQVANLLRLFKIPQVSFFSTSPELSNKQRFEYFSRTIPSDHYQVKAMVDIVLTMGWSYVSIIYEESNYGVKAFEELEELLGKYNICIAVKEKLVKDSGVAEEVAYDEIVSKLLTKPRARGCIIFGSDQEVAGVMRAVRRRKATGVFSWIGSDGWSARGLVSNGNEPEVEGTLSVQPQANPVKGFEEYFLNLTVENNRRNPWFVEFWEDHFKCQYPNAPRTPYNVNYTRNCTTKERLTKQNTAFEDQLQFVSDAVMAFAYAFRDMHTDLCHGKAGLCDEMKPINGTLLLQYLRHVDFEGLSGDKFKFDKDGDGPARYNIIHFKQTEPGKYKWIRVGKYLEGELRLNMSEIQFKLGHPQPPESVCSLPCEVGQAKKYVEGERCCWHCFNCTQYQIRHPEDETQCMQCERGTLPDETHSMCREVPEEFLRPESGWAIGAMSFSATGMLVTLFVCGVFLKHNDTPVVRASGRELSYVLLSGILLCYLVTFTLIFKPTHIVCGIQRFAAGFCFTVVYAALLTKTNRISRIFNAGSAKRPSFISPRSQLIICSGLISVQILINIVWMIIDPARAMHHYPTMEDNLLVCNNYIDTSYMIAFTYPIILIIVCTIYAILTRKIPEAFNESKHIGLTMYTTCVIWLAFVPLYYGTGSNVALRITSMSVTISLSASVTVVCLFSPKLYIILIRPERNVRPTVRAGRPNPTKSSAITATNASSMIGPVTATTVLTAATCDQNKAIKKHIASTMDCSTQSECYEMETKERKNGDSLTTCISRSTQTTVNEKEFVAVVTSNKKSPDVIVSANNMESINNTTTTKRINSNARIGNGPLSQSDVSL</sequence>
<keyword evidence="9" id="KW-0325">Glycoprotein</keyword>
<dbReference type="PRINTS" id="PR00593">
    <property type="entry name" value="MTABOTROPICR"/>
</dbReference>
<dbReference type="InterPro" id="IPR001828">
    <property type="entry name" value="ANF_lig-bd_rcpt"/>
</dbReference>
<evidence type="ECO:0000256" key="11">
    <source>
        <dbReference type="ARBA" id="ARBA00054813"/>
    </source>
</evidence>
<keyword evidence="7 13" id="KW-0472">Membrane</keyword>
<feature type="transmembrane region" description="Helical" evidence="13">
    <location>
        <begin position="1884"/>
        <end position="1904"/>
    </location>
</feature>
<feature type="signal peptide" evidence="14">
    <location>
        <begin position="1"/>
        <end position="26"/>
    </location>
</feature>
<dbReference type="PANTHER" id="PTHR24060">
    <property type="entry name" value="METABOTROPIC GLUTAMATE RECEPTOR"/>
    <property type="match status" value="1"/>
</dbReference>
<accession>A0A195DLK5</accession>
<dbReference type="FunFam" id="2.10.50.30:FF:000001">
    <property type="entry name" value="metabotropic glutamate receptor 1"/>
    <property type="match status" value="1"/>
</dbReference>
<evidence type="ECO:0000256" key="3">
    <source>
        <dbReference type="ARBA" id="ARBA00022475"/>
    </source>
</evidence>
<dbReference type="InterPro" id="IPR017978">
    <property type="entry name" value="GPCR_3_C"/>
</dbReference>
<organism evidence="16 17">
    <name type="scientific">Trachymyrmex cornetzi</name>
    <dbReference type="NCBI Taxonomy" id="471704"/>
    <lineage>
        <taxon>Eukaryota</taxon>
        <taxon>Metazoa</taxon>
        <taxon>Ecdysozoa</taxon>
        <taxon>Arthropoda</taxon>
        <taxon>Hexapoda</taxon>
        <taxon>Insecta</taxon>
        <taxon>Pterygota</taxon>
        <taxon>Neoptera</taxon>
        <taxon>Endopterygota</taxon>
        <taxon>Hymenoptera</taxon>
        <taxon>Apocrita</taxon>
        <taxon>Aculeata</taxon>
        <taxon>Formicoidea</taxon>
        <taxon>Formicidae</taxon>
        <taxon>Myrmicinae</taxon>
        <taxon>Trachymyrmex</taxon>
    </lineage>
</organism>
<evidence type="ECO:0000256" key="4">
    <source>
        <dbReference type="ARBA" id="ARBA00022692"/>
    </source>
</evidence>
<dbReference type="InterPro" id="IPR000337">
    <property type="entry name" value="GPCR_3"/>
</dbReference>
<feature type="transmembrane region" description="Helical" evidence="13">
    <location>
        <begin position="1931"/>
        <end position="1952"/>
    </location>
</feature>
<dbReference type="InterPro" id="IPR028082">
    <property type="entry name" value="Peripla_BP_I"/>
</dbReference>
<dbReference type="Pfam" id="PF00003">
    <property type="entry name" value="7tm_3"/>
    <property type="match status" value="1"/>
</dbReference>
<dbReference type="Gene3D" id="2.10.50.30">
    <property type="entry name" value="GPCR, family 3, nine cysteines domain"/>
    <property type="match status" value="1"/>
</dbReference>
<comment type="similarity">
    <text evidence="2">Belongs to the G-protein coupled receptor 3 family.</text>
</comment>
<dbReference type="Proteomes" id="UP000078492">
    <property type="component" value="Unassembled WGS sequence"/>
</dbReference>
<gene>
    <name evidence="16" type="ORF">ALC57_14387</name>
</gene>
<evidence type="ECO:0000256" key="1">
    <source>
        <dbReference type="ARBA" id="ARBA00004651"/>
    </source>
</evidence>
<evidence type="ECO:0000256" key="12">
    <source>
        <dbReference type="SAM" id="MobiDB-lite"/>
    </source>
</evidence>
<keyword evidence="4 13" id="KW-0812">Transmembrane</keyword>
<dbReference type="CDD" id="cd15045">
    <property type="entry name" value="7tmC_mGluRs"/>
    <property type="match status" value="1"/>
</dbReference>
<keyword evidence="14" id="KW-0732">Signal</keyword>
<evidence type="ECO:0000313" key="16">
    <source>
        <dbReference type="EMBL" id="KYN13374.1"/>
    </source>
</evidence>
<feature type="transmembrane region" description="Helical" evidence="13">
    <location>
        <begin position="1811"/>
        <end position="1831"/>
    </location>
</feature>
<reference evidence="16 17" key="1">
    <citation type="submission" date="2015-09" db="EMBL/GenBank/DDBJ databases">
        <title>Trachymyrmex cornetzi WGS genome.</title>
        <authorList>
            <person name="Nygaard S."/>
            <person name="Hu H."/>
            <person name="Boomsma J."/>
            <person name="Zhang G."/>
        </authorList>
    </citation>
    <scope>NUCLEOTIDE SEQUENCE [LARGE SCALE GENOMIC DNA]</scope>
    <source>
        <strain evidence="16">Tcor2-1</strain>
        <tissue evidence="16">Whole body</tissue>
    </source>
</reference>
<feature type="chain" id="PRO_5008270463" evidence="14">
    <location>
        <begin position="27"/>
        <end position="2171"/>
    </location>
</feature>
<feature type="region of interest" description="Disordered" evidence="12">
    <location>
        <begin position="577"/>
        <end position="599"/>
    </location>
</feature>
<evidence type="ECO:0000256" key="5">
    <source>
        <dbReference type="ARBA" id="ARBA00022989"/>
    </source>
</evidence>
<dbReference type="InterPro" id="IPR000162">
    <property type="entry name" value="GPCR_3_mtglu_rcpt"/>
</dbReference>
<proteinExistence type="inferred from homology"/>
<comment type="function">
    <text evidence="11">G-protein coupled receptor for glutamate. Ligand binding causes a conformation change that triggers signaling via guanine nucleotide-binding proteins (G proteins) and modulates the activity of down-stream effectors.</text>
</comment>
<dbReference type="FunFam" id="3.40.50.2300:FF:000681">
    <property type="entry name" value="Metabotropic glutamate receptor-like Protein"/>
    <property type="match status" value="1"/>
</dbReference>
<keyword evidence="3" id="KW-1003">Cell membrane</keyword>
<dbReference type="EMBL" id="KQ980765">
    <property type="protein sequence ID" value="KYN13374.1"/>
    <property type="molecule type" value="Genomic_DNA"/>
</dbReference>
<evidence type="ECO:0000313" key="17">
    <source>
        <dbReference type="Proteomes" id="UP000078492"/>
    </source>
</evidence>
<dbReference type="InterPro" id="IPR011500">
    <property type="entry name" value="GPCR_3_9-Cys_dom"/>
</dbReference>
<dbReference type="STRING" id="471704.A0A195DLK5"/>
<feature type="compositionally biased region" description="Basic and acidic residues" evidence="12">
    <location>
        <begin position="581"/>
        <end position="598"/>
    </location>
</feature>
<dbReference type="PROSITE" id="PS50259">
    <property type="entry name" value="G_PROTEIN_RECEP_F3_4"/>
    <property type="match status" value="1"/>
</dbReference>
<dbReference type="PRINTS" id="PR00248">
    <property type="entry name" value="GPCRMGR"/>
</dbReference>
<keyword evidence="6" id="KW-0297">G-protein coupled receptor</keyword>
<evidence type="ECO:0000256" key="7">
    <source>
        <dbReference type="ARBA" id="ARBA00023136"/>
    </source>
</evidence>
<evidence type="ECO:0000256" key="9">
    <source>
        <dbReference type="ARBA" id="ARBA00023180"/>
    </source>
</evidence>
<name>A0A195DLK5_9HYME</name>
<comment type="subcellular location">
    <subcellularLocation>
        <location evidence="1">Cell membrane</location>
        <topology evidence="1">Multi-pass membrane protein</topology>
    </subcellularLocation>
</comment>
<dbReference type="Pfam" id="PF07562">
    <property type="entry name" value="NCD3G"/>
    <property type="match status" value="1"/>
</dbReference>
<protein>
    <submittedName>
        <fullName evidence="16">Metabotropic glutamate receptor</fullName>
    </submittedName>
</protein>
<feature type="domain" description="G-protein coupled receptors family 3 profile" evidence="15">
    <location>
        <begin position="1773"/>
        <end position="2036"/>
    </location>
</feature>
<dbReference type="SUPFAM" id="SSF53822">
    <property type="entry name" value="Periplasmic binding protein-like I"/>
    <property type="match status" value="2"/>
</dbReference>
<dbReference type="InterPro" id="IPR038550">
    <property type="entry name" value="GPCR_3_9-Cys_sf"/>
</dbReference>
<feature type="transmembrane region" description="Helical" evidence="13">
    <location>
        <begin position="1773"/>
        <end position="1796"/>
    </location>
</feature>
<dbReference type="Pfam" id="PF01094">
    <property type="entry name" value="ANF_receptor"/>
    <property type="match status" value="1"/>
</dbReference>
<feature type="transmembrane region" description="Helical" evidence="13">
    <location>
        <begin position="1843"/>
        <end position="1863"/>
    </location>
</feature>
<keyword evidence="17" id="KW-1185">Reference proteome</keyword>
<evidence type="ECO:0000256" key="6">
    <source>
        <dbReference type="ARBA" id="ARBA00023040"/>
    </source>
</evidence>
<keyword evidence="10" id="KW-0807">Transducer</keyword>
<feature type="region of interest" description="Disordered" evidence="12">
    <location>
        <begin position="646"/>
        <end position="695"/>
    </location>
</feature>
<evidence type="ECO:0000256" key="14">
    <source>
        <dbReference type="SAM" id="SignalP"/>
    </source>
</evidence>
<evidence type="ECO:0000259" key="15">
    <source>
        <dbReference type="PROSITE" id="PS50259"/>
    </source>
</evidence>
<evidence type="ECO:0000256" key="8">
    <source>
        <dbReference type="ARBA" id="ARBA00023170"/>
    </source>
</evidence>
<dbReference type="GO" id="GO:0005886">
    <property type="term" value="C:plasma membrane"/>
    <property type="evidence" value="ECO:0007669"/>
    <property type="project" value="UniProtKB-SubCell"/>
</dbReference>